<dbReference type="EC" id="4.2.99.18" evidence="10"/>
<feature type="domain" description="HhH-GPD" evidence="11">
    <location>
        <begin position="45"/>
        <end position="193"/>
    </location>
</feature>
<dbReference type="PANTHER" id="PTHR10359">
    <property type="entry name" value="A/G-SPECIFIC ADENINE GLYCOSYLASE/ENDONUCLEASE III"/>
    <property type="match status" value="1"/>
</dbReference>
<dbReference type="InterPro" id="IPR003265">
    <property type="entry name" value="HhH-GPD_domain"/>
</dbReference>
<dbReference type="InterPro" id="IPR005759">
    <property type="entry name" value="Nth"/>
</dbReference>
<dbReference type="InterPro" id="IPR004036">
    <property type="entry name" value="Endonuclease-III-like_CS2"/>
</dbReference>
<name>A0A2H0N233_9BACT</name>
<keyword evidence="8 10" id="KW-0234">DNA repair</keyword>
<protein>
    <recommendedName>
        <fullName evidence="10">Endonuclease III</fullName>
        <ecNumber evidence="10">4.2.99.18</ecNumber>
    </recommendedName>
    <alternativeName>
        <fullName evidence="10">DNA-(apurinic or apyrimidinic site) lyase</fullName>
    </alternativeName>
</protein>
<dbReference type="PROSITE" id="PS01155">
    <property type="entry name" value="ENDONUCLEASE_III_2"/>
    <property type="match status" value="1"/>
</dbReference>
<keyword evidence="7 10" id="KW-0411">Iron-sulfur</keyword>
<evidence type="ECO:0000259" key="11">
    <source>
        <dbReference type="SMART" id="SM00478"/>
    </source>
</evidence>
<keyword evidence="2 10" id="KW-0004">4Fe-4S</keyword>
<evidence type="ECO:0000256" key="5">
    <source>
        <dbReference type="ARBA" id="ARBA00022801"/>
    </source>
</evidence>
<accession>A0A2H0N233</accession>
<keyword evidence="10" id="KW-0238">DNA-binding</keyword>
<dbReference type="FunFam" id="1.10.340.30:FF:000001">
    <property type="entry name" value="Endonuclease III"/>
    <property type="match status" value="1"/>
</dbReference>
<dbReference type="CDD" id="cd00056">
    <property type="entry name" value="ENDO3c"/>
    <property type="match status" value="1"/>
</dbReference>
<dbReference type="Gene3D" id="1.10.1670.10">
    <property type="entry name" value="Helix-hairpin-Helix base-excision DNA repair enzymes (C-terminal)"/>
    <property type="match status" value="1"/>
</dbReference>
<dbReference type="InterPro" id="IPR023170">
    <property type="entry name" value="HhH_base_excis_C"/>
</dbReference>
<comment type="cofactor">
    <cofactor evidence="10">
        <name>[4Fe-4S] cluster</name>
        <dbReference type="ChEBI" id="CHEBI:49883"/>
    </cofactor>
    <text evidence="10">Binds 1 [4Fe-4S] cluster.</text>
</comment>
<comment type="function">
    <text evidence="10">DNA repair enzyme that has both DNA N-glycosylase activity and AP-lyase activity. The DNA N-glycosylase activity releases various damaged pyrimidines from DNA by cleaving the N-glycosidic bond, leaving an AP (apurinic/apyrimidinic) site. The AP-lyase activity cleaves the phosphodiester bond 3' to the AP site by a beta-elimination, leaving a 3'-terminal unsaturated sugar and a product with a terminal 5'-phosphate.</text>
</comment>
<gene>
    <name evidence="10" type="primary">nth</name>
    <name evidence="12" type="ORF">COV60_02960</name>
</gene>
<dbReference type="Pfam" id="PF00633">
    <property type="entry name" value="HHH"/>
    <property type="match status" value="1"/>
</dbReference>
<keyword evidence="9 10" id="KW-0326">Glycosidase</keyword>
<feature type="binding site" evidence="10">
    <location>
        <position position="204"/>
    </location>
    <ligand>
        <name>[4Fe-4S] cluster</name>
        <dbReference type="ChEBI" id="CHEBI:49883"/>
    </ligand>
</feature>
<evidence type="ECO:0000256" key="3">
    <source>
        <dbReference type="ARBA" id="ARBA00022723"/>
    </source>
</evidence>
<comment type="similarity">
    <text evidence="1 10">Belongs to the Nth/MutY family.</text>
</comment>
<dbReference type="GO" id="GO:0046872">
    <property type="term" value="F:metal ion binding"/>
    <property type="evidence" value="ECO:0007669"/>
    <property type="project" value="UniProtKB-KW"/>
</dbReference>
<dbReference type="InterPro" id="IPR011257">
    <property type="entry name" value="DNA_glycosylase"/>
</dbReference>
<keyword evidence="5 10" id="KW-0378">Hydrolase</keyword>
<dbReference type="GO" id="GO:0051539">
    <property type="term" value="F:4 iron, 4 sulfur cluster binding"/>
    <property type="evidence" value="ECO:0007669"/>
    <property type="project" value="UniProtKB-UniRule"/>
</dbReference>
<keyword evidence="12" id="KW-0540">Nuclease</keyword>
<dbReference type="GO" id="GO:0019104">
    <property type="term" value="F:DNA N-glycosylase activity"/>
    <property type="evidence" value="ECO:0007669"/>
    <property type="project" value="UniProtKB-UniRule"/>
</dbReference>
<evidence type="ECO:0000256" key="4">
    <source>
        <dbReference type="ARBA" id="ARBA00022763"/>
    </source>
</evidence>
<dbReference type="GO" id="GO:0140078">
    <property type="term" value="F:class I DNA-(apurinic or apyrimidinic site) endonuclease activity"/>
    <property type="evidence" value="ECO:0007669"/>
    <property type="project" value="UniProtKB-EC"/>
</dbReference>
<dbReference type="SUPFAM" id="SSF48150">
    <property type="entry name" value="DNA-glycosylase"/>
    <property type="match status" value="1"/>
</dbReference>
<feature type="binding site" evidence="10">
    <location>
        <position position="195"/>
    </location>
    <ligand>
        <name>[4Fe-4S] cluster</name>
        <dbReference type="ChEBI" id="CHEBI:49883"/>
    </ligand>
</feature>
<dbReference type="GO" id="GO:0003677">
    <property type="term" value="F:DNA binding"/>
    <property type="evidence" value="ECO:0007669"/>
    <property type="project" value="UniProtKB-UniRule"/>
</dbReference>
<keyword evidence="3 10" id="KW-0479">Metal-binding</keyword>
<evidence type="ECO:0000256" key="7">
    <source>
        <dbReference type="ARBA" id="ARBA00023014"/>
    </source>
</evidence>
<dbReference type="Gene3D" id="1.10.340.30">
    <property type="entry name" value="Hypothetical protein, domain 2"/>
    <property type="match status" value="1"/>
</dbReference>
<keyword evidence="4 10" id="KW-0227">DNA damage</keyword>
<dbReference type="SMART" id="SM00478">
    <property type="entry name" value="ENDO3c"/>
    <property type="match status" value="1"/>
</dbReference>
<evidence type="ECO:0000256" key="6">
    <source>
        <dbReference type="ARBA" id="ARBA00023004"/>
    </source>
</evidence>
<dbReference type="PANTHER" id="PTHR10359:SF18">
    <property type="entry name" value="ENDONUCLEASE III"/>
    <property type="match status" value="1"/>
</dbReference>
<feature type="binding site" evidence="10">
    <location>
        <position position="199"/>
    </location>
    <ligand>
        <name>[4Fe-4S] cluster</name>
        <dbReference type="ChEBI" id="CHEBI:49883"/>
    </ligand>
</feature>
<comment type="catalytic activity">
    <reaction evidence="10">
        <text>2'-deoxyribonucleotide-(2'-deoxyribose 5'-phosphate)-2'-deoxyribonucleotide-DNA = a 3'-end 2'-deoxyribonucleotide-(2,3-dehydro-2,3-deoxyribose 5'-phosphate)-DNA + a 5'-end 5'-phospho-2'-deoxyribonucleoside-DNA + H(+)</text>
        <dbReference type="Rhea" id="RHEA:66592"/>
        <dbReference type="Rhea" id="RHEA-COMP:13180"/>
        <dbReference type="Rhea" id="RHEA-COMP:16897"/>
        <dbReference type="Rhea" id="RHEA-COMP:17067"/>
        <dbReference type="ChEBI" id="CHEBI:15378"/>
        <dbReference type="ChEBI" id="CHEBI:136412"/>
        <dbReference type="ChEBI" id="CHEBI:157695"/>
        <dbReference type="ChEBI" id="CHEBI:167181"/>
        <dbReference type="EC" id="4.2.99.18"/>
    </reaction>
</comment>
<evidence type="ECO:0000256" key="1">
    <source>
        <dbReference type="ARBA" id="ARBA00008343"/>
    </source>
</evidence>
<comment type="caution">
    <text evidence="12">The sequence shown here is derived from an EMBL/GenBank/DDBJ whole genome shotgun (WGS) entry which is preliminary data.</text>
</comment>
<dbReference type="Proteomes" id="UP000229782">
    <property type="component" value="Unassembled WGS sequence"/>
</dbReference>
<dbReference type="HAMAP" id="MF_00942">
    <property type="entry name" value="Nth"/>
    <property type="match status" value="1"/>
</dbReference>
<keyword evidence="10" id="KW-0456">Lyase</keyword>
<proteinExistence type="inferred from homology"/>
<keyword evidence="6 10" id="KW-0408">Iron</keyword>
<sequence length="212" mass="24439">MKHTQNRSRKKNAIFLLTKLKKLVPNARMILEYSNNWELLVAVVLSAQCTDVQVHKVTRTLFTKYRSLDEYVFADSKEFEQDIYSTGFYKHKTKNILAGAKVVKERFGGEIPKTIEELISIPGVGRKTANVVLGNAYGIVEGIAVDTHVKRFAKNVGLTESDNSDRIERDLMDVLPQSEWFQFTYYAIEYGRQFCPARCTHQHCPLRMYIHT</sequence>
<evidence type="ECO:0000256" key="10">
    <source>
        <dbReference type="HAMAP-Rule" id="MF_00942"/>
    </source>
</evidence>
<evidence type="ECO:0000256" key="8">
    <source>
        <dbReference type="ARBA" id="ARBA00023204"/>
    </source>
</evidence>
<reference evidence="12 13" key="1">
    <citation type="submission" date="2017-09" db="EMBL/GenBank/DDBJ databases">
        <title>Depth-based differentiation of microbial function through sediment-hosted aquifers and enrichment of novel symbionts in the deep terrestrial subsurface.</title>
        <authorList>
            <person name="Probst A.J."/>
            <person name="Ladd B."/>
            <person name="Jarett J.K."/>
            <person name="Geller-Mcgrath D.E."/>
            <person name="Sieber C.M."/>
            <person name="Emerson J.B."/>
            <person name="Anantharaman K."/>
            <person name="Thomas B.C."/>
            <person name="Malmstrom R."/>
            <person name="Stieglmeier M."/>
            <person name="Klingl A."/>
            <person name="Woyke T."/>
            <person name="Ryan C.M."/>
            <person name="Banfield J.F."/>
        </authorList>
    </citation>
    <scope>NUCLEOTIDE SEQUENCE [LARGE SCALE GENOMIC DNA]</scope>
    <source>
        <strain evidence="12">CG11_big_fil_rev_8_21_14_0_20_43_7</strain>
    </source>
</reference>
<evidence type="ECO:0000256" key="2">
    <source>
        <dbReference type="ARBA" id="ARBA00022485"/>
    </source>
</evidence>
<dbReference type="AlphaFoldDB" id="A0A2H0N233"/>
<dbReference type="GO" id="GO:0006285">
    <property type="term" value="P:base-excision repair, AP site formation"/>
    <property type="evidence" value="ECO:0007669"/>
    <property type="project" value="TreeGrafter"/>
</dbReference>
<dbReference type="InterPro" id="IPR000445">
    <property type="entry name" value="HhH_motif"/>
</dbReference>
<evidence type="ECO:0000313" key="12">
    <source>
        <dbReference type="EMBL" id="PIR02953.1"/>
    </source>
</evidence>
<dbReference type="EMBL" id="PCWM01000069">
    <property type="protein sequence ID" value="PIR02953.1"/>
    <property type="molecule type" value="Genomic_DNA"/>
</dbReference>
<dbReference type="Pfam" id="PF00730">
    <property type="entry name" value="HhH-GPD"/>
    <property type="match status" value="1"/>
</dbReference>
<evidence type="ECO:0000313" key="13">
    <source>
        <dbReference type="Proteomes" id="UP000229782"/>
    </source>
</evidence>
<dbReference type="PIRSF" id="PIRSF001435">
    <property type="entry name" value="Nth"/>
    <property type="match status" value="1"/>
</dbReference>
<organism evidence="12 13">
    <name type="scientific">Candidatus Magasanikbacteria bacterium CG11_big_fil_rev_8_21_14_0_20_43_7</name>
    <dbReference type="NCBI Taxonomy" id="1974654"/>
    <lineage>
        <taxon>Bacteria</taxon>
        <taxon>Candidatus Magasanikiibacteriota</taxon>
    </lineage>
</organism>
<evidence type="ECO:0000256" key="9">
    <source>
        <dbReference type="ARBA" id="ARBA00023295"/>
    </source>
</evidence>
<keyword evidence="12" id="KW-0255">Endonuclease</keyword>